<organism evidence="1 2">
    <name type="scientific">Aspergillus kawachii</name>
    <name type="common">White koji mold</name>
    <name type="synonym">Aspergillus awamori var. kawachi</name>
    <dbReference type="NCBI Taxonomy" id="1069201"/>
    <lineage>
        <taxon>Eukaryota</taxon>
        <taxon>Fungi</taxon>
        <taxon>Dikarya</taxon>
        <taxon>Ascomycota</taxon>
        <taxon>Pezizomycotina</taxon>
        <taxon>Eurotiomycetes</taxon>
        <taxon>Eurotiomycetidae</taxon>
        <taxon>Eurotiales</taxon>
        <taxon>Aspergillaceae</taxon>
        <taxon>Aspergillus</taxon>
        <taxon>Aspergillus subgen. Circumdati</taxon>
    </lineage>
</organism>
<dbReference type="EMBL" id="AP024425">
    <property type="protein sequence ID" value="BCR93466.1"/>
    <property type="molecule type" value="Genomic_DNA"/>
</dbReference>
<dbReference type="GeneID" id="64954791"/>
<dbReference type="KEGG" id="aluc:AKAW2_10512A"/>
<reference evidence="1" key="1">
    <citation type="submission" date="2021-01" db="EMBL/GenBank/DDBJ databases">
        <authorList>
            <consortium name="Aspergillus luchuensis mut. kawachii IFO 4304 genome sequencing consortium"/>
            <person name="Kazuki M."/>
            <person name="Futagami T."/>
        </authorList>
    </citation>
    <scope>NUCLEOTIDE SEQUENCE</scope>
    <source>
        <strain evidence="1">IFO 4308</strain>
    </source>
</reference>
<keyword evidence="2" id="KW-1185">Reference proteome</keyword>
<dbReference type="AlphaFoldDB" id="A0A7R7VZ95"/>
<dbReference type="RefSeq" id="XP_041537232.1">
    <property type="nucleotide sequence ID" value="XM_041688013.1"/>
</dbReference>
<dbReference type="Proteomes" id="UP000661280">
    <property type="component" value="Chromosome 1"/>
</dbReference>
<reference evidence="1" key="2">
    <citation type="submission" date="2021-02" db="EMBL/GenBank/DDBJ databases">
        <title>Aspergillus luchuensis mut. kawachii IFO 4304 genome sequence.</title>
        <authorList>
            <person name="Mori K."/>
            <person name="Kadooka C."/>
            <person name="Goto M."/>
            <person name="Futagami T."/>
        </authorList>
    </citation>
    <scope>NUCLEOTIDE SEQUENCE</scope>
    <source>
        <strain evidence="1">IFO 4308</strain>
    </source>
</reference>
<gene>
    <name evidence="1" type="ORF">AKAW2_10512A</name>
</gene>
<name>A0A7R7VZ95_ASPKA</name>
<evidence type="ECO:0000313" key="2">
    <source>
        <dbReference type="Proteomes" id="UP000661280"/>
    </source>
</evidence>
<accession>A0A7R7VZ95</accession>
<evidence type="ECO:0000313" key="1">
    <source>
        <dbReference type="EMBL" id="BCR93466.1"/>
    </source>
</evidence>
<sequence length="129" mass="13986">MGELSLECHNITMCSISYATATSIVKACSTYISDRLLTGQSHLSATTTYQATESVASDALSDSWWALDLFVCGASSGARGGENEESHHPRHFLGSISHTTIPCQCLPAENQAHHPKHYQVIYRSDVSKA</sequence>
<proteinExistence type="predicted"/>
<protein>
    <submittedName>
        <fullName evidence="1">Uncharacterized protein</fullName>
    </submittedName>
</protein>